<evidence type="ECO:0000256" key="15">
    <source>
        <dbReference type="SAM" id="MobiDB-lite"/>
    </source>
</evidence>
<evidence type="ECO:0000256" key="1">
    <source>
        <dbReference type="ARBA" id="ARBA00004613"/>
    </source>
</evidence>
<dbReference type="GeneID" id="107154353"/>
<dbReference type="PANTHER" id="PTHR13814:SF3">
    <property type="entry name" value="HISTIDINE-RICH GLYCOPROTEIN"/>
    <property type="match status" value="1"/>
</dbReference>
<dbReference type="GO" id="GO:0005102">
    <property type="term" value="F:signaling receptor binding"/>
    <property type="evidence" value="ECO:0007669"/>
    <property type="project" value="Ensembl"/>
</dbReference>
<feature type="compositionally biased region" description="Basic residues" evidence="15">
    <location>
        <begin position="445"/>
        <end position="469"/>
    </location>
</feature>
<dbReference type="InterPro" id="IPR000010">
    <property type="entry name" value="Cystatin_dom"/>
</dbReference>
<dbReference type="GO" id="GO:2000504">
    <property type="term" value="P:positive regulation of blood vessel remodeling"/>
    <property type="evidence" value="ECO:0007669"/>
    <property type="project" value="Ensembl"/>
</dbReference>
<evidence type="ECO:0000256" key="9">
    <source>
        <dbReference type="ARBA" id="ARBA00023084"/>
    </source>
</evidence>
<dbReference type="SUPFAM" id="SSF54403">
    <property type="entry name" value="Cystatin/monellin"/>
    <property type="match status" value="2"/>
</dbReference>
<keyword evidence="2" id="KW-0964">Secreted</keyword>
<dbReference type="GO" id="GO:0030168">
    <property type="term" value="P:platelet activation"/>
    <property type="evidence" value="ECO:0007669"/>
    <property type="project" value="Ensembl"/>
</dbReference>
<dbReference type="GO" id="GO:0042730">
    <property type="term" value="P:fibrinolysis"/>
    <property type="evidence" value="ECO:0007669"/>
    <property type="project" value="UniProtKB-KW"/>
</dbReference>
<dbReference type="Proteomes" id="UP000694407">
    <property type="component" value="Unplaced"/>
</dbReference>
<dbReference type="GO" id="GO:0010468">
    <property type="term" value="P:regulation of gene expression"/>
    <property type="evidence" value="ECO:0007669"/>
    <property type="project" value="Ensembl"/>
</dbReference>
<keyword evidence="10" id="KW-1015">Disulfide bond</keyword>
<dbReference type="GO" id="GO:2001027">
    <property type="term" value="P:negative regulation of endothelial cell chemotaxis"/>
    <property type="evidence" value="ECO:0007669"/>
    <property type="project" value="Ensembl"/>
</dbReference>
<dbReference type="SMART" id="SM00043">
    <property type="entry name" value="CY"/>
    <property type="match status" value="2"/>
</dbReference>
<dbReference type="GO" id="GO:0009986">
    <property type="term" value="C:cell surface"/>
    <property type="evidence" value="ECO:0007669"/>
    <property type="project" value="Ensembl"/>
</dbReference>
<dbReference type="GO" id="GO:0051894">
    <property type="term" value="P:positive regulation of focal adhesion assembly"/>
    <property type="evidence" value="ECO:0007669"/>
    <property type="project" value="Ensembl"/>
</dbReference>
<protein>
    <recommendedName>
        <fullName evidence="13">Histidine-rich glycoprotein</fullName>
    </recommendedName>
    <alternativeName>
        <fullName evidence="14">Histidine-proline-rich glycoprotein</fullName>
    </alternativeName>
</protein>
<evidence type="ECO:0000256" key="5">
    <source>
        <dbReference type="ARBA" id="ARBA00022729"/>
    </source>
</evidence>
<evidence type="ECO:0000256" key="4">
    <source>
        <dbReference type="ARBA" id="ARBA00022696"/>
    </source>
</evidence>
<evidence type="ECO:0000313" key="19">
    <source>
        <dbReference type="Proteomes" id="UP000694407"/>
    </source>
</evidence>
<keyword evidence="5 16" id="KW-0732">Signal</keyword>
<dbReference type="GO" id="GO:0051918">
    <property type="term" value="P:negative regulation of fibrinolysis"/>
    <property type="evidence" value="ECO:0007669"/>
    <property type="project" value="TreeGrafter"/>
</dbReference>
<dbReference type="GO" id="GO:0043395">
    <property type="term" value="F:heparan sulfate proteoglycan binding"/>
    <property type="evidence" value="ECO:0007669"/>
    <property type="project" value="Ensembl"/>
</dbReference>
<dbReference type="GO" id="GO:0043065">
    <property type="term" value="P:positive regulation of apoptotic process"/>
    <property type="evidence" value="ECO:0007669"/>
    <property type="project" value="Ensembl"/>
</dbReference>
<feature type="compositionally biased region" description="Basic residues" evidence="15">
    <location>
        <begin position="412"/>
        <end position="422"/>
    </location>
</feature>
<feature type="region of interest" description="Disordered" evidence="15">
    <location>
        <begin position="257"/>
        <end position="470"/>
    </location>
</feature>
<feature type="compositionally biased region" description="Basic and acidic residues" evidence="15">
    <location>
        <begin position="333"/>
        <end position="347"/>
    </location>
</feature>
<dbReference type="PANTHER" id="PTHR13814">
    <property type="entry name" value="FETUIN"/>
    <property type="match status" value="1"/>
</dbReference>
<dbReference type="CDD" id="cd00042">
    <property type="entry name" value="CY"/>
    <property type="match status" value="1"/>
</dbReference>
<comment type="subcellular location">
    <subcellularLocation>
        <location evidence="1">Secreted</location>
    </subcellularLocation>
</comment>
<evidence type="ECO:0000256" key="12">
    <source>
        <dbReference type="ARBA" id="ARBA00023281"/>
    </source>
</evidence>
<keyword evidence="6" id="KW-0677">Repeat</keyword>
<dbReference type="GO" id="GO:0016525">
    <property type="term" value="P:negative regulation of angiogenesis"/>
    <property type="evidence" value="ECO:0007669"/>
    <property type="project" value="Ensembl"/>
</dbReference>
<feature type="compositionally biased region" description="Basic residues" evidence="15">
    <location>
        <begin position="390"/>
        <end position="403"/>
    </location>
</feature>
<dbReference type="GO" id="GO:0002839">
    <property type="term" value="P:positive regulation of immune response to tumor cell"/>
    <property type="evidence" value="ECO:0007669"/>
    <property type="project" value="Ensembl"/>
</dbReference>
<dbReference type="GO" id="GO:0004869">
    <property type="term" value="F:cysteine-type endopeptidase inhibitor activity"/>
    <property type="evidence" value="ECO:0007669"/>
    <property type="project" value="InterPro"/>
</dbReference>
<organism evidence="18 19">
    <name type="scientific">Marmota marmota marmota</name>
    <name type="common">Alpine marmot</name>
    <dbReference type="NCBI Taxonomy" id="9994"/>
    <lineage>
        <taxon>Eukaryota</taxon>
        <taxon>Metazoa</taxon>
        <taxon>Chordata</taxon>
        <taxon>Craniata</taxon>
        <taxon>Vertebrata</taxon>
        <taxon>Euteleostomi</taxon>
        <taxon>Mammalia</taxon>
        <taxon>Eutheria</taxon>
        <taxon>Euarchontoglires</taxon>
        <taxon>Glires</taxon>
        <taxon>Rodentia</taxon>
        <taxon>Sciuromorpha</taxon>
        <taxon>Sciuridae</taxon>
        <taxon>Xerinae</taxon>
        <taxon>Marmotini</taxon>
        <taxon>Marmota</taxon>
    </lineage>
</organism>
<keyword evidence="7" id="KW-0862">Zinc</keyword>
<name>A0A8C6ERS6_MARMA</name>
<dbReference type="GO" id="GO:0008285">
    <property type="term" value="P:negative regulation of cell population proliferation"/>
    <property type="evidence" value="ECO:0007669"/>
    <property type="project" value="Ensembl"/>
</dbReference>
<dbReference type="CTD" id="3273"/>
<dbReference type="KEGG" id="mmma:107154353"/>
<dbReference type="InterPro" id="IPR046350">
    <property type="entry name" value="Cystatin_sf"/>
</dbReference>
<evidence type="ECO:0000256" key="8">
    <source>
        <dbReference type="ARBA" id="ARBA00023008"/>
    </source>
</evidence>
<dbReference type="GO" id="GO:0050832">
    <property type="term" value="P:defense response to fungus"/>
    <property type="evidence" value="ECO:0007669"/>
    <property type="project" value="Ensembl"/>
</dbReference>
<sequence length="544" mass="60617">MKVLTALLLLISLQCSCAVSPTDCNAVEPEAEKAVDLINKWRRNGYLFQLLRVADAHLDTVGSATVYYLVLDVKESDCWVLSRNQEDCIPAHFRRPSDIVIGQCKVIVTRYSNESQDLRMNDFNCTTSSVSSALSNNKDSPVILDFFEDTEQYRKEADKALDKYKSENSDFASFRVDRVERVARGRGGERTKYYLDFSVRNCSTQHFPRPPKVFGFCRADLSYNIEASDLEAPEDLEVICEVFNFEEHRNISDVRPHWGPPHHFDGHGHSHHHPQKPHKFGFRPLPEGKDNSDRPPLQEGDFPPFLPPPGSRCHHPLFGTNETQRHPYNHSFSDQHHHGPHSHEHGPHGHGPHKHDPHGHGPHGQGPHGHGPHGHGPHGHGPHGQGPHGHGPHGHGPHGHGPHGHGPNGHGPHGHGPHGHGPRGHDFDDYGPCDPPSLGQGPPDHHHRGHGPPHRHPGKRGPGKGHFPFHPRQIGSIVRLPPLNINEVLPLPEANFPNFSLPNCNNRLNTKIQPFPPSASELCPGTFKSEFPYLSKFFAYPSPK</sequence>
<evidence type="ECO:0000256" key="7">
    <source>
        <dbReference type="ARBA" id="ARBA00022833"/>
    </source>
</evidence>
<evidence type="ECO:0000259" key="17">
    <source>
        <dbReference type="SMART" id="SM00043"/>
    </source>
</evidence>
<dbReference type="GO" id="GO:1900747">
    <property type="term" value="P:negative regulation of vascular endothelial growth factor signaling pathway"/>
    <property type="evidence" value="ECO:0007669"/>
    <property type="project" value="Ensembl"/>
</dbReference>
<keyword evidence="8" id="KW-0186">Copper</keyword>
<keyword evidence="9" id="KW-0094">Blood coagulation</keyword>
<dbReference type="GO" id="GO:0004867">
    <property type="term" value="F:serine-type endopeptidase inhibitor activity"/>
    <property type="evidence" value="ECO:0007669"/>
    <property type="project" value="TreeGrafter"/>
</dbReference>
<keyword evidence="11" id="KW-0325">Glycoprotein</keyword>
<reference evidence="18" key="2">
    <citation type="submission" date="2025-09" db="UniProtKB">
        <authorList>
            <consortium name="Ensembl"/>
        </authorList>
    </citation>
    <scope>IDENTIFICATION</scope>
</reference>
<feature type="chain" id="PRO_5044151854" description="Histidine-rich glycoprotein" evidence="16">
    <location>
        <begin position="19"/>
        <end position="544"/>
    </location>
</feature>
<dbReference type="GO" id="GO:0010543">
    <property type="term" value="P:regulation of platelet activation"/>
    <property type="evidence" value="ECO:0007669"/>
    <property type="project" value="TreeGrafter"/>
</dbReference>
<dbReference type="RefSeq" id="XP_015355451.1">
    <property type="nucleotide sequence ID" value="XM_015499965.2"/>
</dbReference>
<dbReference type="GO" id="GO:0072562">
    <property type="term" value="C:blood microparticle"/>
    <property type="evidence" value="ECO:0007669"/>
    <property type="project" value="TreeGrafter"/>
</dbReference>
<dbReference type="OrthoDB" id="9941887at2759"/>
<feature type="domain" description="Cystatin" evidence="17">
    <location>
        <begin position="13"/>
        <end position="126"/>
    </location>
</feature>
<evidence type="ECO:0000256" key="6">
    <source>
        <dbReference type="ARBA" id="ARBA00022737"/>
    </source>
</evidence>
<dbReference type="GO" id="GO:0061844">
    <property type="term" value="P:antimicrobial humoral immune response mediated by antimicrobial peptide"/>
    <property type="evidence" value="ECO:0007669"/>
    <property type="project" value="Ensembl"/>
</dbReference>
<proteinExistence type="predicted"/>
<dbReference type="Ensembl" id="ENSMMMT00000011464.1">
    <property type="protein sequence ID" value="ENSMMMP00000010055.1"/>
    <property type="gene ID" value="ENSMMMG00000008969.1"/>
</dbReference>
<dbReference type="GO" id="GO:0020037">
    <property type="term" value="F:heme binding"/>
    <property type="evidence" value="ECO:0007669"/>
    <property type="project" value="Ensembl"/>
</dbReference>
<evidence type="ECO:0000256" key="2">
    <source>
        <dbReference type="ARBA" id="ARBA00022525"/>
    </source>
</evidence>
<evidence type="ECO:0000256" key="11">
    <source>
        <dbReference type="ARBA" id="ARBA00023180"/>
    </source>
</evidence>
<keyword evidence="4" id="KW-0356">Hemostasis</keyword>
<dbReference type="GO" id="GO:0019865">
    <property type="term" value="F:immunoglobulin binding"/>
    <property type="evidence" value="ECO:0007669"/>
    <property type="project" value="Ensembl"/>
</dbReference>
<dbReference type="Gene3D" id="3.10.450.10">
    <property type="match status" value="2"/>
</dbReference>
<dbReference type="FunFam" id="3.10.450.10:FF:000005">
    <property type="entry name" value="Histidine-rich glycoprotein"/>
    <property type="match status" value="1"/>
</dbReference>
<accession>A0A8C6ERS6</accession>
<dbReference type="GO" id="GO:0032956">
    <property type="term" value="P:regulation of actin cytoskeleton organization"/>
    <property type="evidence" value="ECO:0007669"/>
    <property type="project" value="Ensembl"/>
</dbReference>
<dbReference type="AlphaFoldDB" id="A0A8C6ERS6"/>
<feature type="compositionally biased region" description="Basic and acidic residues" evidence="15">
    <location>
        <begin position="257"/>
        <end position="268"/>
    </location>
</feature>
<dbReference type="GO" id="GO:0033629">
    <property type="term" value="P:negative regulation of cell adhesion mediated by integrin"/>
    <property type="evidence" value="ECO:0007669"/>
    <property type="project" value="Ensembl"/>
</dbReference>
<dbReference type="InterPro" id="IPR050735">
    <property type="entry name" value="Kininogen_Fetuin_HRG"/>
</dbReference>
<keyword evidence="3" id="KW-0358">Heparin-binding</keyword>
<dbReference type="GO" id="GO:0043254">
    <property type="term" value="P:regulation of protein-containing complex assembly"/>
    <property type="evidence" value="ECO:0007669"/>
    <property type="project" value="Ensembl"/>
</dbReference>
<dbReference type="GO" id="GO:0010593">
    <property type="term" value="P:negative regulation of lamellipodium assembly"/>
    <property type="evidence" value="ECO:0007669"/>
    <property type="project" value="Ensembl"/>
</dbReference>
<dbReference type="GO" id="GO:0008201">
    <property type="term" value="F:heparin binding"/>
    <property type="evidence" value="ECO:0007669"/>
    <property type="project" value="UniProtKB-KW"/>
</dbReference>
<evidence type="ECO:0000256" key="13">
    <source>
        <dbReference type="ARBA" id="ARBA00039613"/>
    </source>
</evidence>
<gene>
    <name evidence="18" type="primary">HRG</name>
</gene>
<feature type="compositionally biased region" description="Basic residues" evidence="15">
    <location>
        <begin position="370"/>
        <end position="381"/>
    </location>
</feature>
<dbReference type="GO" id="GO:0051838">
    <property type="term" value="P:cytolysis by host of symbiont cells"/>
    <property type="evidence" value="ECO:0007669"/>
    <property type="project" value="Ensembl"/>
</dbReference>
<evidence type="ECO:0000256" key="3">
    <source>
        <dbReference type="ARBA" id="ARBA00022674"/>
    </source>
</evidence>
<keyword evidence="19" id="KW-1185">Reference proteome</keyword>
<dbReference type="GO" id="GO:0030308">
    <property type="term" value="P:negative regulation of cell growth"/>
    <property type="evidence" value="ECO:0007669"/>
    <property type="project" value="Ensembl"/>
</dbReference>
<feature type="compositionally biased region" description="Basic residues" evidence="15">
    <location>
        <begin position="269"/>
        <end position="281"/>
    </location>
</feature>
<dbReference type="GO" id="GO:0008270">
    <property type="term" value="F:zinc ion binding"/>
    <property type="evidence" value="ECO:0007669"/>
    <property type="project" value="Ensembl"/>
</dbReference>
<evidence type="ECO:0000313" key="18">
    <source>
        <dbReference type="Ensembl" id="ENSMMMP00000010055.1"/>
    </source>
</evidence>
<dbReference type="GeneTree" id="ENSGT00950000182930"/>
<evidence type="ECO:0000256" key="16">
    <source>
        <dbReference type="SAM" id="SignalP"/>
    </source>
</evidence>
<feature type="domain" description="Cystatin" evidence="17">
    <location>
        <begin position="136"/>
        <end position="241"/>
    </location>
</feature>
<feature type="compositionally biased region" description="Basic residues" evidence="15">
    <location>
        <begin position="348"/>
        <end position="361"/>
    </location>
</feature>
<reference evidence="18" key="1">
    <citation type="submission" date="2025-08" db="UniProtKB">
        <authorList>
            <consortium name="Ensembl"/>
        </authorList>
    </citation>
    <scope>IDENTIFICATION</scope>
</reference>
<feature type="signal peptide" evidence="16">
    <location>
        <begin position="1"/>
        <end position="18"/>
    </location>
</feature>
<evidence type="ECO:0000256" key="14">
    <source>
        <dbReference type="ARBA" id="ARBA00041330"/>
    </source>
</evidence>
<dbReference type="FunFam" id="3.10.450.10:FF:000015">
    <property type="entry name" value="Histidine-rich glycoprotein"/>
    <property type="match status" value="1"/>
</dbReference>
<keyword evidence="12" id="KW-0280">Fibrinolysis</keyword>
<evidence type="ECO:0000256" key="10">
    <source>
        <dbReference type="ARBA" id="ARBA00023157"/>
    </source>
</evidence>